<comment type="caution">
    <text evidence="1">The sequence shown here is derived from an EMBL/GenBank/DDBJ whole genome shotgun (WGS) entry which is preliminary data.</text>
</comment>
<keyword evidence="2" id="KW-1185">Reference proteome</keyword>
<organism evidence="1 2">
    <name type="scientific">Chaenocephalus aceratus</name>
    <name type="common">Blackfin icefish</name>
    <name type="synonym">Chaenichthys aceratus</name>
    <dbReference type="NCBI Taxonomy" id="36190"/>
    <lineage>
        <taxon>Eukaryota</taxon>
        <taxon>Metazoa</taxon>
        <taxon>Chordata</taxon>
        <taxon>Craniata</taxon>
        <taxon>Vertebrata</taxon>
        <taxon>Euteleostomi</taxon>
        <taxon>Actinopterygii</taxon>
        <taxon>Neopterygii</taxon>
        <taxon>Teleostei</taxon>
        <taxon>Neoteleostei</taxon>
        <taxon>Acanthomorphata</taxon>
        <taxon>Eupercaria</taxon>
        <taxon>Perciformes</taxon>
        <taxon>Notothenioidei</taxon>
        <taxon>Channichthyidae</taxon>
        <taxon>Chaenocephalus</taxon>
    </lineage>
</organism>
<dbReference type="EMBL" id="CM043786">
    <property type="protein sequence ID" value="KAI4831327.1"/>
    <property type="molecule type" value="Genomic_DNA"/>
</dbReference>
<sequence>MAEGVRPEDYCNEPVEDEFGEIIKCRSALSGFVCMVDRRWQQRQPLAPSQPSERLCEVLAMKMNVWEQIRLFWGDLSLALYERGTDGNKQNKVVEKKGSCCTGGETND</sequence>
<evidence type="ECO:0000313" key="2">
    <source>
        <dbReference type="Proteomes" id="UP001057452"/>
    </source>
</evidence>
<proteinExistence type="predicted"/>
<protein>
    <submittedName>
        <fullName evidence="1">Uncharacterized protein</fullName>
    </submittedName>
</protein>
<name>A0ACB9XW34_CHAAC</name>
<dbReference type="Proteomes" id="UP001057452">
    <property type="component" value="Chromosome 2"/>
</dbReference>
<evidence type="ECO:0000313" key="1">
    <source>
        <dbReference type="EMBL" id="KAI4831327.1"/>
    </source>
</evidence>
<gene>
    <name evidence="1" type="ORF">KUCAC02_000874</name>
</gene>
<reference evidence="1" key="1">
    <citation type="submission" date="2022-05" db="EMBL/GenBank/DDBJ databases">
        <title>Chromosome-level genome of Chaenocephalus aceratus.</title>
        <authorList>
            <person name="Park H."/>
        </authorList>
    </citation>
    <scope>NUCLEOTIDE SEQUENCE</scope>
    <source>
        <strain evidence="1">KU_202001</strain>
    </source>
</reference>
<accession>A0ACB9XW34</accession>